<comment type="caution">
    <text evidence="3">The sequence shown here is derived from an EMBL/GenBank/DDBJ whole genome shotgun (WGS) entry which is preliminary data.</text>
</comment>
<sequence>MKKKLMLTTALSICAVALSACGQKQVQFDDLGKKEQSSYLKQSSQLEKVDLKAAESQKEATKQSYESSTPTEASSSSASTTPKTAKSESQNGLPVDQAFAEAAFRTLFPNSSGAEVGFNAVGGKTVEPTAATIHYPEGTYAIYGSPLAAGNSVIKRISDTEFIAYAFPSHYQDNRWMDQSFADEQVSSILANGTKHSINE</sequence>
<evidence type="ECO:0008006" key="5">
    <source>
        <dbReference type="Google" id="ProtNLM"/>
    </source>
</evidence>
<dbReference type="eggNOG" id="ENOG5030X41">
    <property type="taxonomic scope" value="Bacteria"/>
</dbReference>
<dbReference type="STRING" id="1423755.FC40_GL000939"/>
<evidence type="ECO:0000313" key="4">
    <source>
        <dbReference type="Proteomes" id="UP000051054"/>
    </source>
</evidence>
<dbReference type="RefSeq" id="WP_025022644.1">
    <property type="nucleotide sequence ID" value="NZ_AZGD01000018.1"/>
</dbReference>
<dbReference type="OrthoDB" id="2136654at2"/>
<organism evidence="3 4">
    <name type="scientific">Ligilactobacillus hayakitensis DSM 18933 = JCM 14209</name>
    <dbReference type="NCBI Taxonomy" id="1423755"/>
    <lineage>
        <taxon>Bacteria</taxon>
        <taxon>Bacillati</taxon>
        <taxon>Bacillota</taxon>
        <taxon>Bacilli</taxon>
        <taxon>Lactobacillales</taxon>
        <taxon>Lactobacillaceae</taxon>
        <taxon>Ligilactobacillus</taxon>
    </lineage>
</organism>
<proteinExistence type="predicted"/>
<dbReference type="EMBL" id="AZGD01000018">
    <property type="protein sequence ID" value="KRM20062.1"/>
    <property type="molecule type" value="Genomic_DNA"/>
</dbReference>
<feature type="compositionally biased region" description="Basic and acidic residues" evidence="1">
    <location>
        <begin position="50"/>
        <end position="61"/>
    </location>
</feature>
<feature type="chain" id="PRO_5039407986" description="Lipoprotein" evidence="2">
    <location>
        <begin position="20"/>
        <end position="200"/>
    </location>
</feature>
<accession>A0A0R1WQM5</accession>
<feature type="region of interest" description="Disordered" evidence="1">
    <location>
        <begin position="50"/>
        <end position="92"/>
    </location>
</feature>
<name>A0A0R1WQM5_9LACO</name>
<evidence type="ECO:0000256" key="1">
    <source>
        <dbReference type="SAM" id="MobiDB-lite"/>
    </source>
</evidence>
<dbReference type="PROSITE" id="PS51257">
    <property type="entry name" value="PROKAR_LIPOPROTEIN"/>
    <property type="match status" value="1"/>
</dbReference>
<dbReference type="Proteomes" id="UP000051054">
    <property type="component" value="Unassembled WGS sequence"/>
</dbReference>
<dbReference type="AlphaFoldDB" id="A0A0R1WQM5"/>
<protein>
    <recommendedName>
        <fullName evidence="5">Lipoprotein</fullName>
    </recommendedName>
</protein>
<keyword evidence="2" id="KW-0732">Signal</keyword>
<gene>
    <name evidence="3" type="ORF">FC40_GL000939</name>
</gene>
<keyword evidence="4" id="KW-1185">Reference proteome</keyword>
<reference evidence="3 4" key="1">
    <citation type="journal article" date="2015" name="Genome Announc.">
        <title>Expanding the biotechnology potential of lactobacilli through comparative genomics of 213 strains and associated genera.</title>
        <authorList>
            <person name="Sun Z."/>
            <person name="Harris H.M."/>
            <person name="McCann A."/>
            <person name="Guo C."/>
            <person name="Argimon S."/>
            <person name="Zhang W."/>
            <person name="Yang X."/>
            <person name="Jeffery I.B."/>
            <person name="Cooney J.C."/>
            <person name="Kagawa T.F."/>
            <person name="Liu W."/>
            <person name="Song Y."/>
            <person name="Salvetti E."/>
            <person name="Wrobel A."/>
            <person name="Rasinkangas P."/>
            <person name="Parkhill J."/>
            <person name="Rea M.C."/>
            <person name="O'Sullivan O."/>
            <person name="Ritari J."/>
            <person name="Douillard F.P."/>
            <person name="Paul Ross R."/>
            <person name="Yang R."/>
            <person name="Briner A.E."/>
            <person name="Felis G.E."/>
            <person name="de Vos W.M."/>
            <person name="Barrangou R."/>
            <person name="Klaenhammer T.R."/>
            <person name="Caufield P.W."/>
            <person name="Cui Y."/>
            <person name="Zhang H."/>
            <person name="O'Toole P.W."/>
        </authorList>
    </citation>
    <scope>NUCLEOTIDE SEQUENCE [LARGE SCALE GENOMIC DNA]</scope>
    <source>
        <strain evidence="3 4">DSM 18933</strain>
    </source>
</reference>
<feature type="signal peptide" evidence="2">
    <location>
        <begin position="1"/>
        <end position="19"/>
    </location>
</feature>
<evidence type="ECO:0000313" key="3">
    <source>
        <dbReference type="EMBL" id="KRM20062.1"/>
    </source>
</evidence>
<dbReference type="PATRIC" id="fig|1423755.3.peg.996"/>
<evidence type="ECO:0000256" key="2">
    <source>
        <dbReference type="SAM" id="SignalP"/>
    </source>
</evidence>
<feature type="compositionally biased region" description="Low complexity" evidence="1">
    <location>
        <begin position="66"/>
        <end position="89"/>
    </location>
</feature>